<name>A0A8J3C4P0_9ACTN</name>
<comment type="caution">
    <text evidence="2">The sequence shown here is derived from an EMBL/GenBank/DDBJ whole genome shotgun (WGS) entry which is preliminary data.</text>
</comment>
<evidence type="ECO:0000259" key="1">
    <source>
        <dbReference type="Pfam" id="PF26563"/>
    </source>
</evidence>
<dbReference type="InterPro" id="IPR059050">
    <property type="entry name" value="Rv3660c_N"/>
</dbReference>
<dbReference type="RefSeq" id="WP_189082683.1">
    <property type="nucleotide sequence ID" value="NZ_BMMX01000055.1"/>
</dbReference>
<sequence length="120" mass="13361">MASRPRPLWYPAIAVTASSRIRQEVEQIEQQAGCDIDVTDSLPESRKSARRRPMIIIGTDLVGRVRKPLYCGGIVVVAALDPDDRRAIDHATRINAPHIVALPNGRQWLAAKLLQLMDSR</sequence>
<proteinExistence type="predicted"/>
<accession>A0A8J3C4P0</accession>
<dbReference type="Proteomes" id="UP000656042">
    <property type="component" value="Unassembled WGS sequence"/>
</dbReference>
<evidence type="ECO:0000313" key="3">
    <source>
        <dbReference type="Proteomes" id="UP000656042"/>
    </source>
</evidence>
<evidence type="ECO:0000313" key="2">
    <source>
        <dbReference type="EMBL" id="GGL17337.1"/>
    </source>
</evidence>
<protein>
    <recommendedName>
        <fullName evidence="1">Rv3660c-like CheY-like N-terminal domain-containing protein</fullName>
    </recommendedName>
</protein>
<gene>
    <name evidence="2" type="ORF">GCM10012284_59860</name>
</gene>
<reference evidence="2" key="2">
    <citation type="submission" date="2020-09" db="EMBL/GenBank/DDBJ databases">
        <authorList>
            <person name="Sun Q."/>
            <person name="Zhou Y."/>
        </authorList>
    </citation>
    <scope>NUCLEOTIDE SEQUENCE</scope>
    <source>
        <strain evidence="2">CGMCC 4.7299</strain>
    </source>
</reference>
<reference evidence="2" key="1">
    <citation type="journal article" date="2014" name="Int. J. Syst. Evol. Microbiol.">
        <title>Complete genome sequence of Corynebacterium casei LMG S-19264T (=DSM 44701T), isolated from a smear-ripened cheese.</title>
        <authorList>
            <consortium name="US DOE Joint Genome Institute (JGI-PGF)"/>
            <person name="Walter F."/>
            <person name="Albersmeier A."/>
            <person name="Kalinowski J."/>
            <person name="Ruckert C."/>
        </authorList>
    </citation>
    <scope>NUCLEOTIDE SEQUENCE</scope>
    <source>
        <strain evidence="2">CGMCC 4.7299</strain>
    </source>
</reference>
<keyword evidence="3" id="KW-1185">Reference proteome</keyword>
<organism evidence="2 3">
    <name type="scientific">Mangrovihabitans endophyticus</name>
    <dbReference type="NCBI Taxonomy" id="1751298"/>
    <lineage>
        <taxon>Bacteria</taxon>
        <taxon>Bacillati</taxon>
        <taxon>Actinomycetota</taxon>
        <taxon>Actinomycetes</taxon>
        <taxon>Micromonosporales</taxon>
        <taxon>Micromonosporaceae</taxon>
        <taxon>Mangrovihabitans</taxon>
    </lineage>
</organism>
<dbReference type="Pfam" id="PF26563">
    <property type="entry name" value="Rv3660c_N"/>
    <property type="match status" value="1"/>
</dbReference>
<dbReference type="AlphaFoldDB" id="A0A8J3C4P0"/>
<feature type="domain" description="Rv3660c-like CheY-like N-terminal" evidence="1">
    <location>
        <begin position="15"/>
        <end position="117"/>
    </location>
</feature>
<dbReference type="EMBL" id="BMMX01000055">
    <property type="protein sequence ID" value="GGL17337.1"/>
    <property type="molecule type" value="Genomic_DNA"/>
</dbReference>